<feature type="compositionally biased region" description="Basic and acidic residues" evidence="2">
    <location>
        <begin position="646"/>
        <end position="656"/>
    </location>
</feature>
<feature type="compositionally biased region" description="Acidic residues" evidence="2">
    <location>
        <begin position="33"/>
        <end position="49"/>
    </location>
</feature>
<dbReference type="VEuPathDB" id="FungiDB:PPTG_21747"/>
<proteinExistence type="predicted"/>
<dbReference type="Proteomes" id="UP000054423">
    <property type="component" value="Unassembled WGS sequence"/>
</dbReference>
<sequence length="698" mass="78754">MHDEAPPRGRSARAAQHLVAESGGADTASSAEDNAEDTIGDGDNAEETCESQSVLSDRPRDRQFDVEVGEQMDVEGCGDVEAGRSSEADVFDEDSGSASTSDVTTVFVDPPVKYHANWDGADENELVPEGFDSYQRTYICTHGWKKRKSRSEGSRPRQHIRLTNCPFRFVAQWNLARGELQVKNGIFSHNHQVSPAAFATYPTSRGVFDPLVGARVQGMQEAGAKRSRIYDYLLEHDENVIQADVDNLVREHSSTGTKVDDNEAIAREIALFAAADPENLASVADTDYGDTGVISMASGHMRSVYARFSELLLVDCSHKTNRYNYQLLTFMGMSESVDKDLNEIKVLESDFPEARVLICHFHVIKYLNEKRSKPEFGKISGDDASQIDAAVHKIVYAESEEKYNEAHESLKGICEHCGMNGFFQCGRDYEYVKLHQIVGIAKASRYMYEQDSNDTSVFLIGGLFKERKLRVDDWSCDCDFAASTCLPCRHTVAYRKHHNVGGPVIPWSRIDERFVLALLSTGNFHFLELKKVRQFAYEKFTDSTPGSVKKKVRTRSERYREAVRVTHLIASEMADIEDEAEFEDMLKFVMNKWRNVRQKKVAIENETTTASGLERISQSRRFTDTDVKTEFGIDSSDEEDTNTGSAKDESTKDKPADASSNVSIRLNPKWERPRRRERKLLKERKLIEKGTKLLRKAE</sequence>
<evidence type="ECO:0000313" key="4">
    <source>
        <dbReference type="EMBL" id="ETL92455.1"/>
    </source>
</evidence>
<dbReference type="Pfam" id="PF21056">
    <property type="entry name" value="ZSWIM1-3_RNaseH-like"/>
    <property type="match status" value="1"/>
</dbReference>
<evidence type="ECO:0000256" key="2">
    <source>
        <dbReference type="SAM" id="MobiDB-lite"/>
    </source>
</evidence>
<feature type="domain" description="SWIM-type" evidence="3">
    <location>
        <begin position="467"/>
        <end position="499"/>
    </location>
</feature>
<keyword evidence="1" id="KW-0862">Zinc</keyword>
<keyword evidence="1" id="KW-0479">Metal-binding</keyword>
<gene>
    <name evidence="4" type="ORF">L917_09243</name>
</gene>
<accession>W2L722</accession>
<dbReference type="InterPro" id="IPR048324">
    <property type="entry name" value="ZSWIM1-3_RNaseH-like"/>
</dbReference>
<evidence type="ECO:0000259" key="3">
    <source>
        <dbReference type="PROSITE" id="PS50966"/>
    </source>
</evidence>
<feature type="region of interest" description="Disordered" evidence="2">
    <location>
        <begin position="1"/>
        <end position="69"/>
    </location>
</feature>
<dbReference type="OrthoDB" id="113719at2759"/>
<evidence type="ECO:0000256" key="1">
    <source>
        <dbReference type="PROSITE-ProRule" id="PRU00325"/>
    </source>
</evidence>
<dbReference type="PANTHER" id="PTHR31569:SF4">
    <property type="entry name" value="SWIM-TYPE DOMAIN-CONTAINING PROTEIN"/>
    <property type="match status" value="1"/>
</dbReference>
<feature type="region of interest" description="Disordered" evidence="2">
    <location>
        <begin position="627"/>
        <end position="678"/>
    </location>
</feature>
<organism evidence="4">
    <name type="scientific">Phytophthora nicotianae</name>
    <name type="common">Potato buckeye rot agent</name>
    <name type="synonym">Phytophthora parasitica</name>
    <dbReference type="NCBI Taxonomy" id="4792"/>
    <lineage>
        <taxon>Eukaryota</taxon>
        <taxon>Sar</taxon>
        <taxon>Stramenopiles</taxon>
        <taxon>Oomycota</taxon>
        <taxon>Peronosporomycetes</taxon>
        <taxon>Peronosporales</taxon>
        <taxon>Peronosporaceae</taxon>
        <taxon>Phytophthora</taxon>
    </lineage>
</organism>
<dbReference type="PANTHER" id="PTHR31569">
    <property type="entry name" value="SWIM-TYPE DOMAIN-CONTAINING PROTEIN"/>
    <property type="match status" value="1"/>
</dbReference>
<reference evidence="4" key="1">
    <citation type="submission" date="2013-11" db="EMBL/GenBank/DDBJ databases">
        <title>The Genome Sequence of Phytophthora parasitica CHvinca01.</title>
        <authorList>
            <consortium name="The Broad Institute Genomics Platform"/>
            <person name="Russ C."/>
            <person name="Tyler B."/>
            <person name="Panabieres F."/>
            <person name="Shan W."/>
            <person name="Tripathy S."/>
            <person name="Grunwald N."/>
            <person name="Machado M."/>
            <person name="Johnson C.S."/>
            <person name="Arredondo F."/>
            <person name="Hong C."/>
            <person name="Coffey M."/>
            <person name="Young S.K."/>
            <person name="Zeng Q."/>
            <person name="Gargeya S."/>
            <person name="Fitzgerald M."/>
            <person name="Abouelleil A."/>
            <person name="Alvarado L."/>
            <person name="Chapman S.B."/>
            <person name="Gainer-Dewar J."/>
            <person name="Goldberg J."/>
            <person name="Griggs A."/>
            <person name="Gujja S."/>
            <person name="Hansen M."/>
            <person name="Howarth C."/>
            <person name="Imamovic A."/>
            <person name="Ireland A."/>
            <person name="Larimer J."/>
            <person name="McCowan C."/>
            <person name="Murphy C."/>
            <person name="Pearson M."/>
            <person name="Poon T.W."/>
            <person name="Priest M."/>
            <person name="Roberts A."/>
            <person name="Saif S."/>
            <person name="Shea T."/>
            <person name="Sykes S."/>
            <person name="Wortman J."/>
            <person name="Nusbaum C."/>
            <person name="Birren B."/>
        </authorList>
    </citation>
    <scope>NUCLEOTIDE SEQUENCE [LARGE SCALE GENOMIC DNA]</scope>
    <source>
        <strain evidence="4">CHvinca01</strain>
    </source>
</reference>
<dbReference type="EMBL" id="KI679873">
    <property type="protein sequence ID" value="ETL92455.1"/>
    <property type="molecule type" value="Genomic_DNA"/>
</dbReference>
<dbReference type="PROSITE" id="PS50966">
    <property type="entry name" value="ZF_SWIM"/>
    <property type="match status" value="1"/>
</dbReference>
<protein>
    <recommendedName>
        <fullName evidence="3">SWIM-type domain-containing protein</fullName>
    </recommendedName>
</protein>
<dbReference type="InterPro" id="IPR007527">
    <property type="entry name" value="Znf_SWIM"/>
</dbReference>
<dbReference type="GO" id="GO:0008270">
    <property type="term" value="F:zinc ion binding"/>
    <property type="evidence" value="ECO:0007669"/>
    <property type="project" value="UniProtKB-KW"/>
</dbReference>
<name>W2L722_PHYNI</name>
<dbReference type="VEuPathDB" id="FungiDB:PPTG_12078"/>
<dbReference type="AlphaFoldDB" id="W2L722"/>
<dbReference type="InterPro" id="IPR052579">
    <property type="entry name" value="Zinc_finger_SWIM"/>
</dbReference>
<keyword evidence="1" id="KW-0863">Zinc-finger</keyword>